<organism evidence="7 8">
    <name type="scientific">Chryseosolibacter indicus</name>
    <dbReference type="NCBI Taxonomy" id="2782351"/>
    <lineage>
        <taxon>Bacteria</taxon>
        <taxon>Pseudomonadati</taxon>
        <taxon>Bacteroidota</taxon>
        <taxon>Cytophagia</taxon>
        <taxon>Cytophagales</taxon>
        <taxon>Chryseotaleaceae</taxon>
        <taxon>Chryseosolibacter</taxon>
    </lineage>
</organism>
<dbReference type="Gene3D" id="1.10.1740.10">
    <property type="match status" value="1"/>
</dbReference>
<dbReference type="Proteomes" id="UP000772618">
    <property type="component" value="Unassembled WGS sequence"/>
</dbReference>
<keyword evidence="4" id="KW-0804">Transcription</keyword>
<dbReference type="SUPFAM" id="SSF88946">
    <property type="entry name" value="Sigma2 domain of RNA polymerase sigma factors"/>
    <property type="match status" value="1"/>
</dbReference>
<gene>
    <name evidence="7" type="ORF">KK060_15095</name>
</gene>
<evidence type="ECO:0000256" key="2">
    <source>
        <dbReference type="ARBA" id="ARBA00023015"/>
    </source>
</evidence>
<dbReference type="PANTHER" id="PTHR43133">
    <property type="entry name" value="RNA POLYMERASE ECF-TYPE SIGMA FACTO"/>
    <property type="match status" value="1"/>
</dbReference>
<dbReference type="NCBIfam" id="TIGR02985">
    <property type="entry name" value="Sig70_bacteroi1"/>
    <property type="match status" value="1"/>
</dbReference>
<keyword evidence="2" id="KW-0805">Transcription regulation</keyword>
<reference evidence="7 8" key="1">
    <citation type="submission" date="2021-05" db="EMBL/GenBank/DDBJ databases">
        <title>A Polyphasic approach of four new species of the genus Ohtaekwangia: Ohtaekwangia histidinii sp. nov., Ohtaekwangia cretensis sp. nov., Ohtaekwangia indiensis sp. nov., Ohtaekwangia reichenbachii sp. nov. from diverse environment.</title>
        <authorList>
            <person name="Octaviana S."/>
        </authorList>
    </citation>
    <scope>NUCLEOTIDE SEQUENCE [LARGE SCALE GENOMIC DNA]</scope>
    <source>
        <strain evidence="7 8">PWU20</strain>
    </source>
</reference>
<evidence type="ECO:0000259" key="6">
    <source>
        <dbReference type="Pfam" id="PF08281"/>
    </source>
</evidence>
<dbReference type="Pfam" id="PF08281">
    <property type="entry name" value="Sigma70_r4_2"/>
    <property type="match status" value="1"/>
</dbReference>
<dbReference type="InterPro" id="IPR013325">
    <property type="entry name" value="RNA_pol_sigma_r2"/>
</dbReference>
<dbReference type="SUPFAM" id="SSF88659">
    <property type="entry name" value="Sigma3 and sigma4 domains of RNA polymerase sigma factors"/>
    <property type="match status" value="1"/>
</dbReference>
<dbReference type="NCBIfam" id="TIGR02937">
    <property type="entry name" value="sigma70-ECF"/>
    <property type="match status" value="1"/>
</dbReference>
<evidence type="ECO:0000313" key="7">
    <source>
        <dbReference type="EMBL" id="MBT1704618.1"/>
    </source>
</evidence>
<comment type="caution">
    <text evidence="7">The sequence shown here is derived from an EMBL/GenBank/DDBJ whole genome shotgun (WGS) entry which is preliminary data.</text>
</comment>
<dbReference type="InterPro" id="IPR036388">
    <property type="entry name" value="WH-like_DNA-bd_sf"/>
</dbReference>
<dbReference type="InterPro" id="IPR007627">
    <property type="entry name" value="RNA_pol_sigma70_r2"/>
</dbReference>
<evidence type="ECO:0000256" key="3">
    <source>
        <dbReference type="ARBA" id="ARBA00023082"/>
    </source>
</evidence>
<dbReference type="RefSeq" id="WP_254154575.1">
    <property type="nucleotide sequence ID" value="NZ_JAHESD010000035.1"/>
</dbReference>
<dbReference type="Pfam" id="PF04542">
    <property type="entry name" value="Sigma70_r2"/>
    <property type="match status" value="1"/>
</dbReference>
<evidence type="ECO:0000259" key="5">
    <source>
        <dbReference type="Pfam" id="PF04542"/>
    </source>
</evidence>
<accession>A0ABS5VU76</accession>
<dbReference type="EMBL" id="JAHESD010000035">
    <property type="protein sequence ID" value="MBT1704618.1"/>
    <property type="molecule type" value="Genomic_DNA"/>
</dbReference>
<dbReference type="InterPro" id="IPR013324">
    <property type="entry name" value="RNA_pol_sigma_r3/r4-like"/>
</dbReference>
<feature type="domain" description="RNA polymerase sigma-70 region 2" evidence="5">
    <location>
        <begin position="30"/>
        <end position="93"/>
    </location>
</feature>
<proteinExistence type="inferred from homology"/>
<protein>
    <submittedName>
        <fullName evidence="7">RNA polymerase sigma-70 factor</fullName>
    </submittedName>
</protein>
<evidence type="ECO:0000313" key="8">
    <source>
        <dbReference type="Proteomes" id="UP000772618"/>
    </source>
</evidence>
<dbReference type="Gene3D" id="1.10.10.10">
    <property type="entry name" value="Winged helix-like DNA-binding domain superfamily/Winged helix DNA-binding domain"/>
    <property type="match status" value="1"/>
</dbReference>
<evidence type="ECO:0000256" key="4">
    <source>
        <dbReference type="ARBA" id="ARBA00023163"/>
    </source>
</evidence>
<dbReference type="InterPro" id="IPR039425">
    <property type="entry name" value="RNA_pol_sigma-70-like"/>
</dbReference>
<dbReference type="InterPro" id="IPR014327">
    <property type="entry name" value="RNA_pol_sigma70_bacteroid"/>
</dbReference>
<feature type="domain" description="RNA polymerase sigma factor 70 region 4 type 2" evidence="6">
    <location>
        <begin position="126"/>
        <end position="177"/>
    </location>
</feature>
<dbReference type="PANTHER" id="PTHR43133:SF46">
    <property type="entry name" value="RNA POLYMERASE SIGMA-70 FACTOR ECF SUBFAMILY"/>
    <property type="match status" value="1"/>
</dbReference>
<dbReference type="InterPro" id="IPR013249">
    <property type="entry name" value="RNA_pol_sigma70_r4_t2"/>
</dbReference>
<keyword evidence="3" id="KW-0731">Sigma factor</keyword>
<name>A0ABS5VU76_9BACT</name>
<keyword evidence="8" id="KW-1185">Reference proteome</keyword>
<evidence type="ECO:0000256" key="1">
    <source>
        <dbReference type="ARBA" id="ARBA00010641"/>
    </source>
</evidence>
<sequence length="195" mass="23282">MTTQHQYASYSDEELIRIVRNDSKDAFAELFNRHWENVYNMIYSRIKDVAVTEEMTQEIFMKLWDKRSDLSIDNFSAYLYSCVKYKCINYIESKITQKKHWEHYKTFLPRHDESTSKAIAFNELNEALEKGLATIPKQSKLIFKLNKLEGWSVKEIAEKMNLSEKAIQYHLTKSAKELRLYLKDFVSILILLFWL</sequence>
<dbReference type="InterPro" id="IPR014284">
    <property type="entry name" value="RNA_pol_sigma-70_dom"/>
</dbReference>
<comment type="similarity">
    <text evidence="1">Belongs to the sigma-70 factor family. ECF subfamily.</text>
</comment>